<protein>
    <recommendedName>
        <fullName evidence="5">EKC/KEOPS complex subunit BUD32</fullName>
        <ecNumber evidence="3">2.7.11.1</ecNumber>
    </recommendedName>
    <alternativeName>
        <fullName evidence="7 8">Atypical Serine/threonine protein kinase BUD32</fullName>
    </alternativeName>
    <alternativeName>
        <fullName evidence="4">EKC/KEOPS complex subunit bud32</fullName>
    </alternativeName>
</protein>
<evidence type="ECO:0000259" key="11">
    <source>
        <dbReference type="PROSITE" id="PS50011"/>
    </source>
</evidence>
<dbReference type="InterPro" id="IPR008266">
    <property type="entry name" value="Tyr_kinase_AS"/>
</dbReference>
<gene>
    <name evidence="12" type="ORF">NKR19_g6108</name>
</gene>
<dbReference type="PROSITE" id="PS50011">
    <property type="entry name" value="PROTEIN_KINASE_DOM"/>
    <property type="match status" value="1"/>
</dbReference>
<evidence type="ECO:0000256" key="7">
    <source>
        <dbReference type="ARBA" id="ARBA00030980"/>
    </source>
</evidence>
<evidence type="ECO:0000256" key="4">
    <source>
        <dbReference type="ARBA" id="ARBA00013948"/>
    </source>
</evidence>
<dbReference type="GO" id="GO:0005634">
    <property type="term" value="C:nucleus"/>
    <property type="evidence" value="ECO:0007669"/>
    <property type="project" value="TreeGrafter"/>
</dbReference>
<dbReference type="GO" id="GO:0005524">
    <property type="term" value="F:ATP binding"/>
    <property type="evidence" value="ECO:0007669"/>
    <property type="project" value="InterPro"/>
</dbReference>
<organism evidence="12 13">
    <name type="scientific">Coniochaeta hoffmannii</name>
    <dbReference type="NCBI Taxonomy" id="91930"/>
    <lineage>
        <taxon>Eukaryota</taxon>
        <taxon>Fungi</taxon>
        <taxon>Dikarya</taxon>
        <taxon>Ascomycota</taxon>
        <taxon>Pezizomycotina</taxon>
        <taxon>Sordariomycetes</taxon>
        <taxon>Sordariomycetidae</taxon>
        <taxon>Coniochaetales</taxon>
        <taxon>Coniochaetaceae</taxon>
        <taxon>Coniochaeta</taxon>
    </lineage>
</organism>
<dbReference type="Gene3D" id="1.10.510.10">
    <property type="entry name" value="Transferase(Phosphotransferase) domain 1"/>
    <property type="match status" value="1"/>
</dbReference>
<evidence type="ECO:0000256" key="5">
    <source>
        <dbReference type="ARBA" id="ARBA00019973"/>
    </source>
</evidence>
<name>A0AA38S246_9PEZI</name>
<evidence type="ECO:0000313" key="12">
    <source>
        <dbReference type="EMBL" id="KAJ9145276.1"/>
    </source>
</evidence>
<evidence type="ECO:0000256" key="10">
    <source>
        <dbReference type="ARBA" id="ARBA00048679"/>
    </source>
</evidence>
<dbReference type="EMBL" id="JANBVN010000090">
    <property type="protein sequence ID" value="KAJ9145276.1"/>
    <property type="molecule type" value="Genomic_DNA"/>
</dbReference>
<keyword evidence="13" id="KW-1185">Reference proteome</keyword>
<dbReference type="InterPro" id="IPR000719">
    <property type="entry name" value="Prot_kinase_dom"/>
</dbReference>
<evidence type="ECO:0000256" key="2">
    <source>
        <dbReference type="ARBA" id="ARBA00011534"/>
    </source>
</evidence>
<dbReference type="InterPro" id="IPR011009">
    <property type="entry name" value="Kinase-like_dom_sf"/>
</dbReference>
<comment type="catalytic activity">
    <reaction evidence="10">
        <text>L-seryl-[protein] + ATP = O-phospho-L-seryl-[protein] + ADP + H(+)</text>
        <dbReference type="Rhea" id="RHEA:17989"/>
        <dbReference type="Rhea" id="RHEA-COMP:9863"/>
        <dbReference type="Rhea" id="RHEA-COMP:11604"/>
        <dbReference type="ChEBI" id="CHEBI:15378"/>
        <dbReference type="ChEBI" id="CHEBI:29999"/>
        <dbReference type="ChEBI" id="CHEBI:30616"/>
        <dbReference type="ChEBI" id="CHEBI:83421"/>
        <dbReference type="ChEBI" id="CHEBI:456216"/>
        <dbReference type="EC" id="2.7.11.1"/>
    </reaction>
</comment>
<dbReference type="EC" id="2.7.11.1" evidence="3"/>
<dbReference type="GO" id="GO:0004674">
    <property type="term" value="F:protein serine/threonine kinase activity"/>
    <property type="evidence" value="ECO:0007669"/>
    <property type="project" value="UniProtKB-EC"/>
</dbReference>
<dbReference type="PANTHER" id="PTHR44167">
    <property type="entry name" value="OVARIAN-SPECIFIC SERINE/THREONINE-PROTEIN KINASE LOK-RELATED"/>
    <property type="match status" value="1"/>
</dbReference>
<evidence type="ECO:0000313" key="13">
    <source>
        <dbReference type="Proteomes" id="UP001174691"/>
    </source>
</evidence>
<evidence type="ECO:0000256" key="1">
    <source>
        <dbReference type="ARBA" id="ARBA00003747"/>
    </source>
</evidence>
<accession>A0AA38S246</accession>
<dbReference type="GO" id="GO:0044773">
    <property type="term" value="P:mitotic DNA damage checkpoint signaling"/>
    <property type="evidence" value="ECO:0007669"/>
    <property type="project" value="TreeGrafter"/>
</dbReference>
<dbReference type="Pfam" id="PF00069">
    <property type="entry name" value="Pkinase"/>
    <property type="match status" value="1"/>
</dbReference>
<dbReference type="InterPro" id="IPR021858">
    <property type="entry name" value="Fun_TF"/>
</dbReference>
<dbReference type="AlphaFoldDB" id="A0AA38S246"/>
<evidence type="ECO:0000256" key="6">
    <source>
        <dbReference type="ARBA" id="ARBA00023242"/>
    </source>
</evidence>
<sequence>MSEFGLRHWVRPGCLADAQKIEFKGTEIGFKCRRKPTMPELLSHITEEWQFLDEILSLRATRDPSSFNSKAHQSALDDLEQRIATSYSLLTAELRSGSPFHNQTPSSSDISALVQKRSIVAACWIYLLRTERRHRGPSEVITCLLHDAFDGDAAGLRHVVECNLPWPVFIIGAEASSEAHRRVLLDLIQPRTRDGIMAEGGEYTPYRMAGELLRNAWAIEDLHAEMNDGGRYLDYERKLHVLFTASFASSEQVKDARHTFEVELAIVRALGDHLSIIQFIGLYEPQGLLFLEAKFGILKLYIDGHFDGISLKEKMFFHLQASEAVTFIHSKGVIHSDLRPDNFLVCSGTDGTNYLRLCDLGGSVYGDLNGGHLPDAGFFDPRKPRVSTEQTDIFALASVLYAITTGHWPHRERGDTRDHEQYRTDVDRLFEQSVFPPVMHLEGGGIIHNAWNDGFGGAKDIVKVHERAMGTASPSGSEDDDLYQEHKAQAQTQHGMTVWAAAPGPCLSGSGNHFWPQPSYVP</sequence>
<dbReference type="Proteomes" id="UP001174691">
    <property type="component" value="Unassembled WGS sequence"/>
</dbReference>
<dbReference type="SUPFAM" id="SSF56112">
    <property type="entry name" value="Protein kinase-like (PK-like)"/>
    <property type="match status" value="1"/>
</dbReference>
<comment type="caution">
    <text evidence="12">The sequence shown here is derived from an EMBL/GenBank/DDBJ whole genome shotgun (WGS) entry which is preliminary data.</text>
</comment>
<evidence type="ECO:0000256" key="9">
    <source>
        <dbReference type="ARBA" id="ARBA00047899"/>
    </source>
</evidence>
<dbReference type="PROSITE" id="PS00109">
    <property type="entry name" value="PROTEIN_KINASE_TYR"/>
    <property type="match status" value="1"/>
</dbReference>
<proteinExistence type="predicted"/>
<comment type="subunit">
    <text evidence="2">Component of the EKC/KEOPS complex composed of at least BUD32, CGI121, GON7, KAE1 and PCC1; the whole complex dimerizes.</text>
</comment>
<feature type="domain" description="Protein kinase" evidence="11">
    <location>
        <begin position="217"/>
        <end position="522"/>
    </location>
</feature>
<keyword evidence="6" id="KW-0539">Nucleus</keyword>
<evidence type="ECO:0000256" key="3">
    <source>
        <dbReference type="ARBA" id="ARBA00012513"/>
    </source>
</evidence>
<dbReference type="PANTHER" id="PTHR44167:SF24">
    <property type="entry name" value="SERINE_THREONINE-PROTEIN KINASE CHK2"/>
    <property type="match status" value="1"/>
</dbReference>
<comment type="catalytic activity">
    <reaction evidence="9">
        <text>L-threonyl-[protein] + ATP = O-phospho-L-threonyl-[protein] + ADP + H(+)</text>
        <dbReference type="Rhea" id="RHEA:46608"/>
        <dbReference type="Rhea" id="RHEA-COMP:11060"/>
        <dbReference type="Rhea" id="RHEA-COMP:11605"/>
        <dbReference type="ChEBI" id="CHEBI:15378"/>
        <dbReference type="ChEBI" id="CHEBI:30013"/>
        <dbReference type="ChEBI" id="CHEBI:30616"/>
        <dbReference type="ChEBI" id="CHEBI:61977"/>
        <dbReference type="ChEBI" id="CHEBI:456216"/>
        <dbReference type="EC" id="2.7.11.1"/>
    </reaction>
</comment>
<evidence type="ECO:0000256" key="8">
    <source>
        <dbReference type="ARBA" id="ARBA00033194"/>
    </source>
</evidence>
<comment type="function">
    <text evidence="1">Component of the EKC/KEOPS complex that is required for the formation of a threonylcarbamoyl group on adenosine at position 37 (t(6)A37) in tRNAs that read codons beginning with adenine. The complex is probably involved in the transfer of the threonylcarbamoyl moiety of threonylcarbamoyl-AMP (TC-AMP) to the N6 group of A37. BUD32 has ATPase activity in the context of the EKC/KEOPS complex and likely plays a supporting role to the catalytic subunit KAE1. The EKC/KEOPS complex also promotes both telomere uncapping and telomere elongation. The complex is required for efficient recruitment of transcriptional coactivators.</text>
</comment>
<reference evidence="12" key="1">
    <citation type="submission" date="2022-07" db="EMBL/GenBank/DDBJ databases">
        <title>Fungi with potential for degradation of polypropylene.</title>
        <authorList>
            <person name="Gostincar C."/>
        </authorList>
    </citation>
    <scope>NUCLEOTIDE SEQUENCE</scope>
    <source>
        <strain evidence="12">EXF-13287</strain>
    </source>
</reference>
<dbReference type="Pfam" id="PF11951">
    <property type="entry name" value="Fungal_trans_2"/>
    <property type="match status" value="1"/>
</dbReference>